<evidence type="ECO:0000256" key="2">
    <source>
        <dbReference type="SAM" id="Phobius"/>
    </source>
</evidence>
<dbReference type="EMBL" id="QKWP01000145">
    <property type="protein sequence ID" value="RIB26173.1"/>
    <property type="molecule type" value="Genomic_DNA"/>
</dbReference>
<keyword evidence="2" id="KW-0812">Transmembrane</keyword>
<comment type="caution">
    <text evidence="3">The sequence shown here is derived from an EMBL/GenBank/DDBJ whole genome shotgun (WGS) entry which is preliminary data.</text>
</comment>
<protein>
    <submittedName>
        <fullName evidence="3">Uncharacterized protein</fullName>
    </submittedName>
</protein>
<dbReference type="Proteomes" id="UP000266673">
    <property type="component" value="Unassembled WGS sequence"/>
</dbReference>
<feature type="compositionally biased region" description="Acidic residues" evidence="1">
    <location>
        <begin position="79"/>
        <end position="88"/>
    </location>
</feature>
<dbReference type="AlphaFoldDB" id="A0A397W1K6"/>
<name>A0A397W1K6_9GLOM</name>
<keyword evidence="2" id="KW-1133">Transmembrane helix</keyword>
<keyword evidence="4" id="KW-1185">Reference proteome</keyword>
<evidence type="ECO:0000313" key="3">
    <source>
        <dbReference type="EMBL" id="RIB26173.1"/>
    </source>
</evidence>
<accession>A0A397W1K6</accession>
<sequence length="96" mass="10995">MTSSLLMELDRLDKCASKTVQLEKCPSESEENGITHRCNISYISTLLALIFISVFNIIFKIYFAIIIVVYAEKYKTKDDDSDTYEEAIETPGTNHY</sequence>
<keyword evidence="2" id="KW-0472">Membrane</keyword>
<evidence type="ECO:0000313" key="4">
    <source>
        <dbReference type="Proteomes" id="UP000266673"/>
    </source>
</evidence>
<reference evidence="3 4" key="1">
    <citation type="submission" date="2018-06" db="EMBL/GenBank/DDBJ databases">
        <title>Comparative genomics reveals the genomic features of Rhizophagus irregularis, R. cerebriforme, R. diaphanum and Gigaspora rosea, and their symbiotic lifestyle signature.</title>
        <authorList>
            <person name="Morin E."/>
            <person name="San Clemente H."/>
            <person name="Chen E.C.H."/>
            <person name="De La Providencia I."/>
            <person name="Hainaut M."/>
            <person name="Kuo A."/>
            <person name="Kohler A."/>
            <person name="Murat C."/>
            <person name="Tang N."/>
            <person name="Roy S."/>
            <person name="Loubradou J."/>
            <person name="Henrissat B."/>
            <person name="Grigoriev I.V."/>
            <person name="Corradi N."/>
            <person name="Roux C."/>
            <person name="Martin F.M."/>
        </authorList>
    </citation>
    <scope>NUCLEOTIDE SEQUENCE [LARGE SCALE GENOMIC DNA]</scope>
    <source>
        <strain evidence="3 4">DAOM 194757</strain>
    </source>
</reference>
<proteinExistence type="predicted"/>
<evidence type="ECO:0000256" key="1">
    <source>
        <dbReference type="SAM" id="MobiDB-lite"/>
    </source>
</evidence>
<gene>
    <name evidence="3" type="ORF">C2G38_2164028</name>
</gene>
<feature type="region of interest" description="Disordered" evidence="1">
    <location>
        <begin position="77"/>
        <end position="96"/>
    </location>
</feature>
<feature type="transmembrane region" description="Helical" evidence="2">
    <location>
        <begin position="46"/>
        <end position="71"/>
    </location>
</feature>
<organism evidence="3 4">
    <name type="scientific">Gigaspora rosea</name>
    <dbReference type="NCBI Taxonomy" id="44941"/>
    <lineage>
        <taxon>Eukaryota</taxon>
        <taxon>Fungi</taxon>
        <taxon>Fungi incertae sedis</taxon>
        <taxon>Mucoromycota</taxon>
        <taxon>Glomeromycotina</taxon>
        <taxon>Glomeromycetes</taxon>
        <taxon>Diversisporales</taxon>
        <taxon>Gigasporaceae</taxon>
        <taxon>Gigaspora</taxon>
    </lineage>
</organism>